<protein>
    <recommendedName>
        <fullName evidence="6">Rieske domain-containing protein</fullName>
    </recommendedName>
</protein>
<keyword evidence="8" id="KW-1185">Reference proteome</keyword>
<dbReference type="PANTHER" id="PTHR21496">
    <property type="entry name" value="FERREDOXIN-RELATED"/>
    <property type="match status" value="1"/>
</dbReference>
<evidence type="ECO:0000256" key="4">
    <source>
        <dbReference type="ARBA" id="ARBA00023014"/>
    </source>
</evidence>
<dbReference type="GO" id="GO:0051537">
    <property type="term" value="F:2 iron, 2 sulfur cluster binding"/>
    <property type="evidence" value="ECO:0007669"/>
    <property type="project" value="UniProtKB-KW"/>
</dbReference>
<name>A0AAW0MFV3_9GOBI</name>
<feature type="domain" description="Rieske" evidence="6">
    <location>
        <begin position="9"/>
        <end position="102"/>
    </location>
</feature>
<dbReference type="Pfam" id="PF22543">
    <property type="entry name" value="Rieske_4"/>
    <property type="match status" value="1"/>
</dbReference>
<evidence type="ECO:0000256" key="3">
    <source>
        <dbReference type="ARBA" id="ARBA00023004"/>
    </source>
</evidence>
<dbReference type="AlphaFoldDB" id="A0AAW0MFV3"/>
<evidence type="ECO:0000313" key="7">
    <source>
        <dbReference type="EMBL" id="KAK7877827.1"/>
    </source>
</evidence>
<keyword evidence="3" id="KW-0408">Iron</keyword>
<keyword evidence="1" id="KW-0001">2Fe-2S</keyword>
<dbReference type="PANTHER" id="PTHR21496:SF18">
    <property type="entry name" value="RIESKE DOMAIN-CONTAINING PROTEIN"/>
    <property type="match status" value="1"/>
</dbReference>
<dbReference type="InterPro" id="IPR036922">
    <property type="entry name" value="Rieske_2Fe-2S_sf"/>
</dbReference>
<accession>A0AAW0MFV3</accession>
<evidence type="ECO:0000256" key="1">
    <source>
        <dbReference type="ARBA" id="ARBA00022714"/>
    </source>
</evidence>
<reference evidence="8" key="1">
    <citation type="submission" date="2024-04" db="EMBL/GenBank/DDBJ databases">
        <title>Salinicola lusitanus LLJ914,a marine bacterium isolated from the Okinawa Trough.</title>
        <authorList>
            <person name="Li J."/>
        </authorList>
    </citation>
    <scope>NUCLEOTIDE SEQUENCE [LARGE SCALE GENOMIC DNA]</scope>
</reference>
<organism evidence="7 8">
    <name type="scientific">Mugilogobius chulae</name>
    <name type="common">yellowstripe goby</name>
    <dbReference type="NCBI Taxonomy" id="88201"/>
    <lineage>
        <taxon>Eukaryota</taxon>
        <taxon>Metazoa</taxon>
        <taxon>Chordata</taxon>
        <taxon>Craniata</taxon>
        <taxon>Vertebrata</taxon>
        <taxon>Euteleostomi</taxon>
        <taxon>Actinopterygii</taxon>
        <taxon>Neopterygii</taxon>
        <taxon>Teleostei</taxon>
        <taxon>Neoteleostei</taxon>
        <taxon>Acanthomorphata</taxon>
        <taxon>Gobiaria</taxon>
        <taxon>Gobiiformes</taxon>
        <taxon>Gobioidei</taxon>
        <taxon>Gobiidae</taxon>
        <taxon>Gobionellinae</taxon>
        <taxon>Mugilogobius</taxon>
    </lineage>
</organism>
<comment type="caution">
    <text evidence="7">The sequence shown here is derived from an EMBL/GenBank/DDBJ whole genome shotgun (WGS) entry which is preliminary data.</text>
</comment>
<dbReference type="GO" id="GO:0046872">
    <property type="term" value="F:metal ion binding"/>
    <property type="evidence" value="ECO:0007669"/>
    <property type="project" value="UniProtKB-KW"/>
</dbReference>
<evidence type="ECO:0000256" key="2">
    <source>
        <dbReference type="ARBA" id="ARBA00022723"/>
    </source>
</evidence>
<dbReference type="EMBL" id="JBBPFD010000672">
    <property type="protein sequence ID" value="KAK7877827.1"/>
    <property type="molecule type" value="Genomic_DNA"/>
</dbReference>
<feature type="compositionally biased region" description="Acidic residues" evidence="5">
    <location>
        <begin position="170"/>
        <end position="180"/>
    </location>
</feature>
<feature type="region of interest" description="Disordered" evidence="5">
    <location>
        <begin position="136"/>
        <end position="180"/>
    </location>
</feature>
<proteinExistence type="predicted"/>
<dbReference type="Gene3D" id="2.102.10.10">
    <property type="entry name" value="Rieske [2Fe-2S] iron-sulphur domain"/>
    <property type="match status" value="1"/>
</dbReference>
<keyword evidence="4" id="KW-0411">Iron-sulfur</keyword>
<sequence length="180" mass="20434">MSLEETDDLHFVGKAEDLVLSKRSVVTVEGRDVLLIHHQGEFYALDCYCYHAGTSLETGDIEELNSKLCIICPKHKYKISLSEGEGLYRARDTSLTPPRVRWFSKGPKQRVHQLSLIQGALYLRLSSRGRLESDYYQGERGKVEREKAERAEDTGAEEGRGWSWSRSNETEEGAGLELEP</sequence>
<dbReference type="InterPro" id="IPR017941">
    <property type="entry name" value="Rieske_2Fe-2S"/>
</dbReference>
<evidence type="ECO:0000313" key="8">
    <source>
        <dbReference type="Proteomes" id="UP001460270"/>
    </source>
</evidence>
<evidence type="ECO:0000259" key="6">
    <source>
        <dbReference type="PROSITE" id="PS51296"/>
    </source>
</evidence>
<dbReference type="InterPro" id="IPR054716">
    <property type="entry name" value="Sol_Rieske_ferrdox_dom"/>
</dbReference>
<dbReference type="Proteomes" id="UP001460270">
    <property type="component" value="Unassembled WGS sequence"/>
</dbReference>
<dbReference type="SUPFAM" id="SSF50022">
    <property type="entry name" value="ISP domain"/>
    <property type="match status" value="1"/>
</dbReference>
<gene>
    <name evidence="7" type="ORF">WMY93_031535</name>
</gene>
<keyword evidence="2" id="KW-0479">Metal-binding</keyword>
<dbReference type="CDD" id="cd03467">
    <property type="entry name" value="Rieske"/>
    <property type="match status" value="1"/>
</dbReference>
<evidence type="ECO:0000256" key="5">
    <source>
        <dbReference type="SAM" id="MobiDB-lite"/>
    </source>
</evidence>
<feature type="compositionally biased region" description="Basic and acidic residues" evidence="5">
    <location>
        <begin position="136"/>
        <end position="160"/>
    </location>
</feature>
<dbReference type="PROSITE" id="PS51296">
    <property type="entry name" value="RIESKE"/>
    <property type="match status" value="1"/>
</dbReference>